<feature type="region of interest" description="Disordered" evidence="8">
    <location>
        <begin position="477"/>
        <end position="501"/>
    </location>
</feature>
<feature type="transmembrane region" description="Helical" evidence="9">
    <location>
        <begin position="54"/>
        <end position="76"/>
    </location>
</feature>
<keyword evidence="12" id="KW-1185">Reference proteome</keyword>
<accession>A0A068YIB2</accession>
<feature type="compositionally biased region" description="Polar residues" evidence="8">
    <location>
        <begin position="481"/>
        <end position="493"/>
    </location>
</feature>
<dbReference type="PRINTS" id="PR00171">
    <property type="entry name" value="SUGRTRNSPORT"/>
</dbReference>
<proteinExistence type="inferred from homology"/>
<dbReference type="SUPFAM" id="SSF103473">
    <property type="entry name" value="MFS general substrate transporter"/>
    <property type="match status" value="1"/>
</dbReference>
<evidence type="ECO:0000256" key="8">
    <source>
        <dbReference type="SAM" id="MobiDB-lite"/>
    </source>
</evidence>
<feature type="transmembrane region" description="Helical" evidence="9">
    <location>
        <begin position="361"/>
        <end position="389"/>
    </location>
</feature>
<dbReference type="PROSITE" id="PS00216">
    <property type="entry name" value="SUGAR_TRANSPORT_1"/>
    <property type="match status" value="1"/>
</dbReference>
<evidence type="ECO:0000256" key="2">
    <source>
        <dbReference type="ARBA" id="ARBA00022448"/>
    </source>
</evidence>
<dbReference type="STRING" id="6211.A0A068YIB2"/>
<dbReference type="InterPro" id="IPR020846">
    <property type="entry name" value="MFS_dom"/>
</dbReference>
<evidence type="ECO:0000256" key="3">
    <source>
        <dbReference type="ARBA" id="ARBA00022475"/>
    </source>
</evidence>
<gene>
    <name evidence="11" type="ORF">EmuJ_000972600</name>
</gene>
<feature type="transmembrane region" description="Helical" evidence="9">
    <location>
        <begin position="180"/>
        <end position="201"/>
    </location>
</feature>
<dbReference type="InterPro" id="IPR003663">
    <property type="entry name" value="Sugar/inositol_transpt"/>
</dbReference>
<sequence>MVNFHYVFATVVIVFGSSFQFGFQTGVINSPLPLIEKFIQDICMSRSGPPSSEFVQAMSSLVVAGFPIGGILGALFGGSVSNKMGRKLSLFIFNIPMAIGSLLMMACQAAVSFEMIIVGRVLVGFACGAFTGIAPVYLAEIAPVSIRGMSGIMHQLAIVSAILVSQILGLQELMGSIKLWPYLLGLTILPSVVLLLLFWICPDSPRYILLNSRDLEGAKSALYWLRGDTEVVNEEIRELLIEQDDGNENHAVKFPLKDLFRIKALRLALFVAVVAHLAQQFSGINAALFYSTSIFESIGLTSQAVYATLGVGSMIVVITVVSIFLIERVGRRILLIGGLGMMLCSAVIITIGLALRNHASALVYLAITFIYIFVGGFAIGPGSIPWFVVAELFVQETRDPAIVITVIVNWLAQIVISLGYPLLLKYLKDFSFMPFIGLLVIFIALLYLYLPETKGRPPCDVQEEFVRMASGGEDDVALGSYTRSLPSANGDNSTESDKVRF</sequence>
<name>A0A068YIB2_ECHMU</name>
<dbReference type="InterPro" id="IPR036259">
    <property type="entry name" value="MFS_trans_sf"/>
</dbReference>
<dbReference type="PANTHER" id="PTHR23503:SF8">
    <property type="entry name" value="FACILITATED GLUCOSE TRANSPORTER PROTEIN 1"/>
    <property type="match status" value="1"/>
</dbReference>
<evidence type="ECO:0000313" key="12">
    <source>
        <dbReference type="Proteomes" id="UP000017246"/>
    </source>
</evidence>
<protein>
    <submittedName>
        <fullName evidence="11">Solute carrier family 2 facilitated glucose</fullName>
    </submittedName>
</protein>
<dbReference type="Proteomes" id="UP000017246">
    <property type="component" value="Unassembled WGS sequence"/>
</dbReference>
<dbReference type="PANTHER" id="PTHR23503">
    <property type="entry name" value="SOLUTE CARRIER FAMILY 2"/>
    <property type="match status" value="1"/>
</dbReference>
<keyword evidence="6 9" id="KW-0472">Membrane</keyword>
<dbReference type="Pfam" id="PF00083">
    <property type="entry name" value="Sugar_tr"/>
    <property type="match status" value="1"/>
</dbReference>
<reference evidence="11" key="1">
    <citation type="journal article" date="2013" name="Nature">
        <title>The genomes of four tapeworm species reveal adaptations to parasitism.</title>
        <authorList>
            <person name="Tsai I.J."/>
            <person name="Zarowiecki M."/>
            <person name="Holroyd N."/>
            <person name="Garciarrubio A."/>
            <person name="Sanchez-Flores A."/>
            <person name="Brooks K.L."/>
            <person name="Tracey A."/>
            <person name="Bobes R.J."/>
            <person name="Fragoso G."/>
            <person name="Sciutto E."/>
            <person name="Aslett M."/>
            <person name="Beasley H."/>
            <person name="Bennett H.M."/>
            <person name="Cai J."/>
            <person name="Camicia F."/>
            <person name="Clark R."/>
            <person name="Cucher M."/>
            <person name="De Silva N."/>
            <person name="Day T.A."/>
            <person name="Deplazes P."/>
            <person name="Estrada K."/>
            <person name="Fernandez C."/>
            <person name="Holland P.W."/>
            <person name="Hou J."/>
            <person name="Hu S."/>
            <person name="Huckvale T."/>
            <person name="Hung S.S."/>
            <person name="Kamenetzky L."/>
            <person name="Keane J.A."/>
            <person name="Kiss F."/>
            <person name="Koziol U."/>
            <person name="Lambert O."/>
            <person name="Liu K."/>
            <person name="Luo X."/>
            <person name="Luo Y."/>
            <person name="Macchiaroli N."/>
            <person name="Nichol S."/>
            <person name="Paps J."/>
            <person name="Parkinson J."/>
            <person name="Pouchkina-Stantcheva N."/>
            <person name="Riddiford N."/>
            <person name="Rosenzvit M."/>
            <person name="Salinas G."/>
            <person name="Wasmuth J.D."/>
            <person name="Zamanian M."/>
            <person name="Zheng Y."/>
            <person name="Cai X."/>
            <person name="Soberon X."/>
            <person name="Olson P.D."/>
            <person name="Laclette J.P."/>
            <person name="Brehm K."/>
            <person name="Berriman M."/>
            <person name="Garciarrubio A."/>
            <person name="Bobes R.J."/>
            <person name="Fragoso G."/>
            <person name="Sanchez-Flores A."/>
            <person name="Estrada K."/>
            <person name="Cevallos M.A."/>
            <person name="Morett E."/>
            <person name="Gonzalez V."/>
            <person name="Portillo T."/>
            <person name="Ochoa-Leyva A."/>
            <person name="Jose M.V."/>
            <person name="Sciutto E."/>
            <person name="Landa A."/>
            <person name="Jimenez L."/>
            <person name="Valdes V."/>
            <person name="Carrero J.C."/>
            <person name="Larralde C."/>
            <person name="Morales-Montor J."/>
            <person name="Limon-Lason J."/>
            <person name="Soberon X."/>
            <person name="Laclette J.P."/>
        </authorList>
    </citation>
    <scope>NUCLEOTIDE SEQUENCE [LARGE SCALE GENOMIC DNA]</scope>
</reference>
<evidence type="ECO:0000256" key="5">
    <source>
        <dbReference type="ARBA" id="ARBA00022989"/>
    </source>
</evidence>
<dbReference type="EMBL" id="LN902842">
    <property type="protein sequence ID" value="CDS42031.1"/>
    <property type="molecule type" value="Genomic_DNA"/>
</dbReference>
<dbReference type="InterPro" id="IPR005828">
    <property type="entry name" value="MFS_sugar_transport-like"/>
</dbReference>
<keyword evidence="4 9" id="KW-0812">Transmembrane</keyword>
<keyword evidence="5 9" id="KW-1133">Transmembrane helix</keyword>
<dbReference type="OrthoDB" id="4540492at2759"/>
<dbReference type="Gene3D" id="1.20.1250.20">
    <property type="entry name" value="MFS general substrate transporter like domains"/>
    <property type="match status" value="1"/>
</dbReference>
<feature type="transmembrane region" description="Helical" evidence="9">
    <location>
        <begin position="7"/>
        <end position="28"/>
    </location>
</feature>
<feature type="transmembrane region" description="Helical" evidence="9">
    <location>
        <begin position="401"/>
        <end position="424"/>
    </location>
</feature>
<feature type="transmembrane region" description="Helical" evidence="9">
    <location>
        <begin position="304"/>
        <end position="326"/>
    </location>
</feature>
<dbReference type="eggNOG" id="KOG0569">
    <property type="taxonomic scope" value="Eukaryota"/>
</dbReference>
<feature type="transmembrane region" description="Helical" evidence="9">
    <location>
        <begin position="430"/>
        <end position="450"/>
    </location>
</feature>
<dbReference type="PROSITE" id="PS50850">
    <property type="entry name" value="MFS"/>
    <property type="match status" value="1"/>
</dbReference>
<evidence type="ECO:0000256" key="1">
    <source>
        <dbReference type="ARBA" id="ARBA00004651"/>
    </source>
</evidence>
<keyword evidence="2 7" id="KW-0813">Transport</keyword>
<feature type="transmembrane region" description="Helical" evidence="9">
    <location>
        <begin position="88"/>
        <end position="111"/>
    </location>
</feature>
<comment type="subcellular location">
    <subcellularLocation>
        <location evidence="1">Cell membrane</location>
        <topology evidence="1">Multi-pass membrane protein</topology>
    </subcellularLocation>
</comment>
<reference evidence="11" key="2">
    <citation type="submission" date="2015-11" db="EMBL/GenBank/DDBJ databases">
        <authorList>
            <person name="Zhang Y."/>
            <person name="Guo Z."/>
        </authorList>
    </citation>
    <scope>NUCLEOTIDE SEQUENCE</scope>
</reference>
<comment type="similarity">
    <text evidence="7">Belongs to the major facilitator superfamily. Sugar transporter (TC 2.A.1.1) family.</text>
</comment>
<dbReference type="PROSITE" id="PS00217">
    <property type="entry name" value="SUGAR_TRANSPORT_2"/>
    <property type="match status" value="1"/>
</dbReference>
<evidence type="ECO:0000313" key="11">
    <source>
        <dbReference type="EMBL" id="CDS42031.1"/>
    </source>
</evidence>
<feature type="domain" description="Major facilitator superfamily (MFS) profile" evidence="10">
    <location>
        <begin position="10"/>
        <end position="454"/>
    </location>
</feature>
<feature type="transmembrane region" description="Helical" evidence="9">
    <location>
        <begin position="333"/>
        <end position="355"/>
    </location>
</feature>
<feature type="transmembrane region" description="Helical" evidence="9">
    <location>
        <begin position="267"/>
        <end position="292"/>
    </location>
</feature>
<dbReference type="AlphaFoldDB" id="A0A068YIB2"/>
<dbReference type="OMA" id="QIEYEME"/>
<keyword evidence="3" id="KW-1003">Cell membrane</keyword>
<dbReference type="FunFam" id="1.20.1250.20:FF:001511">
    <property type="entry name" value="Solute carrier family 2, facilitated glucose transporter member 5"/>
    <property type="match status" value="1"/>
</dbReference>
<dbReference type="GO" id="GO:0005886">
    <property type="term" value="C:plasma membrane"/>
    <property type="evidence" value="ECO:0007669"/>
    <property type="project" value="UniProtKB-SubCell"/>
</dbReference>
<dbReference type="GO" id="GO:0005353">
    <property type="term" value="F:fructose transmembrane transporter activity"/>
    <property type="evidence" value="ECO:0007669"/>
    <property type="project" value="UniProtKB-ARBA"/>
</dbReference>
<evidence type="ECO:0000256" key="4">
    <source>
        <dbReference type="ARBA" id="ARBA00022692"/>
    </source>
</evidence>
<evidence type="ECO:0000259" key="10">
    <source>
        <dbReference type="PROSITE" id="PS50850"/>
    </source>
</evidence>
<organism evidence="11 12">
    <name type="scientific">Echinococcus multilocularis</name>
    <name type="common">Fox tapeworm</name>
    <dbReference type="NCBI Taxonomy" id="6211"/>
    <lineage>
        <taxon>Eukaryota</taxon>
        <taxon>Metazoa</taxon>
        <taxon>Spiralia</taxon>
        <taxon>Lophotrochozoa</taxon>
        <taxon>Platyhelminthes</taxon>
        <taxon>Cestoda</taxon>
        <taxon>Eucestoda</taxon>
        <taxon>Cyclophyllidea</taxon>
        <taxon>Taeniidae</taxon>
        <taxon>Echinococcus</taxon>
    </lineage>
</organism>
<evidence type="ECO:0000256" key="6">
    <source>
        <dbReference type="ARBA" id="ARBA00023136"/>
    </source>
</evidence>
<dbReference type="InterPro" id="IPR045263">
    <property type="entry name" value="GLUT"/>
</dbReference>
<dbReference type="InterPro" id="IPR005829">
    <property type="entry name" value="Sugar_transporter_CS"/>
</dbReference>
<dbReference type="GO" id="GO:1990539">
    <property type="term" value="P:fructose import across plasma membrane"/>
    <property type="evidence" value="ECO:0007669"/>
    <property type="project" value="UniProtKB-ARBA"/>
</dbReference>
<feature type="transmembrane region" description="Helical" evidence="9">
    <location>
        <begin position="151"/>
        <end position="168"/>
    </location>
</feature>
<evidence type="ECO:0000256" key="9">
    <source>
        <dbReference type="SAM" id="Phobius"/>
    </source>
</evidence>
<dbReference type="NCBIfam" id="TIGR00879">
    <property type="entry name" value="SP"/>
    <property type="match status" value="1"/>
</dbReference>
<feature type="transmembrane region" description="Helical" evidence="9">
    <location>
        <begin position="117"/>
        <end position="139"/>
    </location>
</feature>
<evidence type="ECO:0000256" key="7">
    <source>
        <dbReference type="RuleBase" id="RU003346"/>
    </source>
</evidence>